<reference evidence="2 3" key="1">
    <citation type="journal article" date="2018" name="Sci. Rep.">
        <title>Genome sequence of the cauliflower mushroom Sparassis crispa (Hanabiratake) and its association with beneficial usage.</title>
        <authorList>
            <person name="Kiyama R."/>
            <person name="Furutani Y."/>
            <person name="Kawaguchi K."/>
            <person name="Nakanishi T."/>
        </authorList>
    </citation>
    <scope>NUCLEOTIDE SEQUENCE [LARGE SCALE GENOMIC DNA]</scope>
</reference>
<protein>
    <submittedName>
        <fullName evidence="2">Uncharacterized protein</fullName>
    </submittedName>
</protein>
<dbReference type="OrthoDB" id="2754525at2759"/>
<keyword evidence="3" id="KW-1185">Reference proteome</keyword>
<dbReference type="Proteomes" id="UP000287166">
    <property type="component" value="Unassembled WGS sequence"/>
</dbReference>
<feature type="compositionally biased region" description="Polar residues" evidence="1">
    <location>
        <begin position="138"/>
        <end position="153"/>
    </location>
</feature>
<dbReference type="InParanoid" id="A0A401GFB7"/>
<organism evidence="2 3">
    <name type="scientific">Sparassis crispa</name>
    <dbReference type="NCBI Taxonomy" id="139825"/>
    <lineage>
        <taxon>Eukaryota</taxon>
        <taxon>Fungi</taxon>
        <taxon>Dikarya</taxon>
        <taxon>Basidiomycota</taxon>
        <taxon>Agaricomycotina</taxon>
        <taxon>Agaricomycetes</taxon>
        <taxon>Polyporales</taxon>
        <taxon>Sparassidaceae</taxon>
        <taxon>Sparassis</taxon>
    </lineage>
</organism>
<comment type="caution">
    <text evidence="2">The sequence shown here is derived from an EMBL/GenBank/DDBJ whole genome shotgun (WGS) entry which is preliminary data.</text>
</comment>
<dbReference type="GeneID" id="38777710"/>
<name>A0A401GFB7_9APHY</name>
<dbReference type="AlphaFoldDB" id="A0A401GFB7"/>
<evidence type="ECO:0000313" key="2">
    <source>
        <dbReference type="EMBL" id="GBE80793.1"/>
    </source>
</evidence>
<evidence type="ECO:0000313" key="3">
    <source>
        <dbReference type="Proteomes" id="UP000287166"/>
    </source>
</evidence>
<dbReference type="EMBL" id="BFAD01000003">
    <property type="protein sequence ID" value="GBE80793.1"/>
    <property type="molecule type" value="Genomic_DNA"/>
</dbReference>
<evidence type="ECO:0000256" key="1">
    <source>
        <dbReference type="SAM" id="MobiDB-lite"/>
    </source>
</evidence>
<proteinExistence type="predicted"/>
<gene>
    <name evidence="2" type="ORF">SCP_0305130</name>
</gene>
<feature type="region of interest" description="Disordered" evidence="1">
    <location>
        <begin position="127"/>
        <end position="187"/>
    </location>
</feature>
<dbReference type="RefSeq" id="XP_027611706.1">
    <property type="nucleotide sequence ID" value="XM_027755905.1"/>
</dbReference>
<sequence>MAGQLSHCSTLVLPPSPPLTLLTATFSTPDFECELQPSLVSAAELSSSEVSLCESQRSLEQILDIRADVTLPAEASKTGTLSSLLHCSDPFRAPLSVCTPLSDIQSIDNTMLRPPHIAFTVPVQQASLDMSRGRTMRRQSPTDSCPRSDSRTGPSRHAGKSSAVLGLSPGTLSPSCTTPDPPQSRYSHRLRRMAPPPLRFVSVTNHLAITLTQSPSPPPLVCAPDTFDDVPLKTSGACSPSAALPNAVSGIAEGMFPTPISLEQPSSAEYREGASHAHQPSRAQHVVIPGATLALGPSVFVYQEQPPIYSRNLPSSREPPSVLFNEQPHLRSMIDSVLDSPVTSNLVPPPLQRAAWAALPPVTYEDPVRVESSPLLSPLVLDIRQALAIDNFMVRADRCAEAVAQAALSLGSSSMLRDPEGITKICDTLQADLESIQKALDDTPEQLDVINDNAEHNWQHKHWQIVSSLDRNLDLFYLFANQIRQRPPRIHRLASHVDKLHAYHLKFTDLERRLTLSHEKFRLLALRSRYVQEHSSARALADMERAHRREFREAWQAGRVRRKEMRDEIRHVRGVTQYRSGRAIAAHEPAIHGESADDLHGCMP</sequence>
<accession>A0A401GFB7</accession>